<dbReference type="InterPro" id="IPR005318">
    <property type="entry name" value="OM_porin_bac"/>
</dbReference>
<dbReference type="InterPro" id="IPR023614">
    <property type="entry name" value="Porin_dom_sf"/>
</dbReference>
<dbReference type="PANTHER" id="PTHR34596">
    <property type="entry name" value="CHITOPORIN"/>
    <property type="match status" value="1"/>
</dbReference>
<dbReference type="GO" id="GO:0015288">
    <property type="term" value="F:porin activity"/>
    <property type="evidence" value="ECO:0007669"/>
    <property type="project" value="TreeGrafter"/>
</dbReference>
<keyword evidence="2" id="KW-0813">Transport</keyword>
<sequence precursor="true">MTTLFTQRTLFSLLGLLPLASASAEGFIDDSKLKLQLRNVYFNENFRDEHGLSAKSARTAKSERTEWAQGFLLDYQSGFTPGTIGFGVDALGLLGVKLDSGRGRSGTGLLPVHDDGRAADEFASLGMTAKAQLAKTTVKYGTLLPKTPVLIYNDARLLPQTYQGTQISSVDIENLTLTGGYLDRFKLRDSSDSMPIVPDGYGGDKSGDFSYAGAEYKVGKNLRLSYFYGELENFYRQNFAGIQHDLPLGGGVLTSDLRYFNSVDNGSAYGGKIDNNMLSGQLSYAISGHTFGGGYQTLNGDAGLPYISGATVYSFSNAGIGKFIEEDEKTWMLNYGYNFAALGVPGLTFSTRYLSGNDGKSNTTVKEWERDAELAYVVQQGTFKGLGVRLRNYVYRSDYSRGRDSNRIYFTYDIALW</sequence>
<accession>A0A5E7ATY2</accession>
<comment type="similarity">
    <text evidence="1">Belongs to the outer membrane porin (Opr) (TC 1.B.25) family.</text>
</comment>
<protein>
    <submittedName>
        <fullName evidence="5">Porin-like protein NicP</fullName>
    </submittedName>
</protein>
<evidence type="ECO:0000313" key="5">
    <source>
        <dbReference type="EMBL" id="VVN77793.1"/>
    </source>
</evidence>
<name>A0A5E7ATY2_PSEFL</name>
<evidence type="ECO:0000256" key="2">
    <source>
        <dbReference type="ARBA" id="ARBA00022448"/>
    </source>
</evidence>
<dbReference type="GO" id="GO:0016020">
    <property type="term" value="C:membrane"/>
    <property type="evidence" value="ECO:0007669"/>
    <property type="project" value="InterPro"/>
</dbReference>
<dbReference type="Proteomes" id="UP000326557">
    <property type="component" value="Unassembled WGS sequence"/>
</dbReference>
<keyword evidence="3 4" id="KW-0732">Signal</keyword>
<dbReference type="EMBL" id="CABVHP010000002">
    <property type="protein sequence ID" value="VVN77793.1"/>
    <property type="molecule type" value="Genomic_DNA"/>
</dbReference>
<feature type="signal peptide" evidence="4">
    <location>
        <begin position="1"/>
        <end position="24"/>
    </location>
</feature>
<evidence type="ECO:0000256" key="4">
    <source>
        <dbReference type="SAM" id="SignalP"/>
    </source>
</evidence>
<dbReference type="PANTHER" id="PTHR34596:SF2">
    <property type="entry name" value="CHITOPORIN"/>
    <property type="match status" value="1"/>
</dbReference>
<gene>
    <name evidence="5" type="primary">nicP_2</name>
    <name evidence="5" type="ORF">PS704_00847</name>
</gene>
<proteinExistence type="inferred from homology"/>
<dbReference type="Gene3D" id="2.40.160.10">
    <property type="entry name" value="Porin"/>
    <property type="match status" value="1"/>
</dbReference>
<dbReference type="RefSeq" id="WP_150636565.1">
    <property type="nucleotide sequence ID" value="NZ_CABVHP010000002.1"/>
</dbReference>
<evidence type="ECO:0000256" key="1">
    <source>
        <dbReference type="ARBA" id="ARBA00009075"/>
    </source>
</evidence>
<reference evidence="5 6" key="1">
    <citation type="submission" date="2019-09" db="EMBL/GenBank/DDBJ databases">
        <authorList>
            <person name="Chandra G."/>
            <person name="Truman W A."/>
        </authorList>
    </citation>
    <scope>NUCLEOTIDE SEQUENCE [LARGE SCALE GENOMIC DNA]</scope>
    <source>
        <strain evidence="5">PS704</strain>
    </source>
</reference>
<dbReference type="OrthoDB" id="6759120at2"/>
<dbReference type="AlphaFoldDB" id="A0A5E7ATY2"/>
<feature type="chain" id="PRO_5023119857" evidence="4">
    <location>
        <begin position="25"/>
        <end position="417"/>
    </location>
</feature>
<evidence type="ECO:0000256" key="3">
    <source>
        <dbReference type="ARBA" id="ARBA00022729"/>
    </source>
</evidence>
<organism evidence="5 6">
    <name type="scientific">Pseudomonas fluorescens</name>
    <dbReference type="NCBI Taxonomy" id="294"/>
    <lineage>
        <taxon>Bacteria</taxon>
        <taxon>Pseudomonadati</taxon>
        <taxon>Pseudomonadota</taxon>
        <taxon>Gammaproteobacteria</taxon>
        <taxon>Pseudomonadales</taxon>
        <taxon>Pseudomonadaceae</taxon>
        <taxon>Pseudomonas</taxon>
    </lineage>
</organism>
<dbReference type="Pfam" id="PF03573">
    <property type="entry name" value="OprD"/>
    <property type="match status" value="1"/>
</dbReference>
<evidence type="ECO:0000313" key="6">
    <source>
        <dbReference type="Proteomes" id="UP000326557"/>
    </source>
</evidence>